<reference evidence="1 2" key="1">
    <citation type="submission" date="2021-01" db="EMBL/GenBank/DDBJ databases">
        <title>Chromosome-level genome assembly of a human fungal pathogen reveals clustering of transcriptionally co-regulated genes.</title>
        <authorList>
            <person name="Voorhies M."/>
            <person name="Cohen S."/>
            <person name="Shea T.P."/>
            <person name="Petrus S."/>
            <person name="Munoz J.F."/>
            <person name="Poplawski S."/>
            <person name="Goldman W.E."/>
            <person name="Michael T."/>
            <person name="Cuomo C.A."/>
            <person name="Sil A."/>
            <person name="Beyhan S."/>
        </authorList>
    </citation>
    <scope>NUCLEOTIDE SEQUENCE [LARGE SCALE GENOMIC DNA]</scope>
    <source>
        <strain evidence="1 2">G184AR</strain>
    </source>
</reference>
<dbReference type="EMBL" id="JAEVHI010000005">
    <property type="protein sequence ID" value="KAG5290675.1"/>
    <property type="molecule type" value="Genomic_DNA"/>
</dbReference>
<accession>A0A8H8CUT8</accession>
<proteinExistence type="predicted"/>
<organism evidence="1 2">
    <name type="scientific">Ajellomyces capsulatus</name>
    <name type="common">Darling's disease fungus</name>
    <name type="synonym">Histoplasma capsulatum</name>
    <dbReference type="NCBI Taxonomy" id="5037"/>
    <lineage>
        <taxon>Eukaryota</taxon>
        <taxon>Fungi</taxon>
        <taxon>Dikarya</taxon>
        <taxon>Ascomycota</taxon>
        <taxon>Pezizomycotina</taxon>
        <taxon>Eurotiomycetes</taxon>
        <taxon>Eurotiomycetidae</taxon>
        <taxon>Onygenales</taxon>
        <taxon>Ajellomycetaceae</taxon>
        <taxon>Histoplasma</taxon>
    </lineage>
</organism>
<gene>
    <name evidence="1" type="ORF">I7I52_07769</name>
</gene>
<dbReference type="VEuPathDB" id="FungiDB:I7I52_07769"/>
<sequence length="85" mass="9468">MQMYDMANGRGGGKQGISVFGPILLSYAHRILQKSTSHCLLKWLHFRSLLFNVAGLQVKILSANNPSLHLQVEQIVDNRDISAGY</sequence>
<name>A0A8H8CUT8_AJECA</name>
<protein>
    <submittedName>
        <fullName evidence="1">Uncharacterized protein</fullName>
    </submittedName>
</protein>
<comment type="caution">
    <text evidence="1">The sequence shown here is derived from an EMBL/GenBank/DDBJ whole genome shotgun (WGS) entry which is preliminary data.</text>
</comment>
<evidence type="ECO:0000313" key="2">
    <source>
        <dbReference type="Proteomes" id="UP000670092"/>
    </source>
</evidence>
<evidence type="ECO:0000313" key="1">
    <source>
        <dbReference type="EMBL" id="KAG5290675.1"/>
    </source>
</evidence>
<dbReference type="Proteomes" id="UP000670092">
    <property type="component" value="Unassembled WGS sequence"/>
</dbReference>
<dbReference type="AlphaFoldDB" id="A0A8H8CUT8"/>